<evidence type="ECO:0000313" key="9">
    <source>
        <dbReference type="EMBL" id="NKE64396.1"/>
    </source>
</evidence>
<dbReference type="AlphaFoldDB" id="A0A7X6DC09"/>
<name>A0A7X6DC09_9BURK</name>
<dbReference type="SUPFAM" id="SSF53720">
    <property type="entry name" value="ALDH-like"/>
    <property type="match status" value="1"/>
</dbReference>
<dbReference type="Gene3D" id="3.40.309.10">
    <property type="entry name" value="Aldehyde Dehydrogenase, Chain A, domain 2"/>
    <property type="match status" value="1"/>
</dbReference>
<evidence type="ECO:0000256" key="2">
    <source>
        <dbReference type="ARBA" id="ARBA00023002"/>
    </source>
</evidence>
<dbReference type="PROSITE" id="PS00687">
    <property type="entry name" value="ALDEHYDE_DEHYDR_GLU"/>
    <property type="match status" value="1"/>
</dbReference>
<dbReference type="PANTHER" id="PTHR43570:SF20">
    <property type="entry name" value="ALDEHYDE DEHYDROGENASE ALDX-RELATED"/>
    <property type="match status" value="1"/>
</dbReference>
<dbReference type="InterPro" id="IPR016161">
    <property type="entry name" value="Ald_DH/histidinol_DH"/>
</dbReference>
<proteinExistence type="inferred from homology"/>
<dbReference type="PIRSF" id="PIRSF036492">
    <property type="entry name" value="ALDH"/>
    <property type="match status" value="1"/>
</dbReference>
<dbReference type="CDD" id="cd07133">
    <property type="entry name" value="ALDH_CALDH_CalB"/>
    <property type="match status" value="1"/>
</dbReference>
<feature type="active site" evidence="5 6">
    <location>
        <position position="220"/>
    </location>
</feature>
<keyword evidence="3" id="KW-0520">NAD</keyword>
<dbReference type="InterPro" id="IPR016163">
    <property type="entry name" value="Ald_DH_C"/>
</dbReference>
<dbReference type="EMBL" id="VTOX01000001">
    <property type="protein sequence ID" value="NKE64396.1"/>
    <property type="molecule type" value="Genomic_DNA"/>
</dbReference>
<evidence type="ECO:0000259" key="8">
    <source>
        <dbReference type="Pfam" id="PF00171"/>
    </source>
</evidence>
<evidence type="ECO:0000256" key="4">
    <source>
        <dbReference type="PIRNR" id="PIRNR036492"/>
    </source>
</evidence>
<dbReference type="Gene3D" id="3.40.605.10">
    <property type="entry name" value="Aldehyde Dehydrogenase, Chain A, domain 1"/>
    <property type="match status" value="1"/>
</dbReference>
<gene>
    <name evidence="9" type="ORF">RAMLITH_01060</name>
</gene>
<feature type="active site" evidence="5">
    <location>
        <position position="254"/>
    </location>
</feature>
<dbReference type="FunFam" id="3.40.309.10:FF:000003">
    <property type="entry name" value="Aldehyde dehydrogenase"/>
    <property type="match status" value="1"/>
</dbReference>
<dbReference type="PROSITE" id="PS00070">
    <property type="entry name" value="ALDEHYDE_DEHYDR_CYS"/>
    <property type="match status" value="1"/>
</dbReference>
<keyword evidence="2 4" id="KW-0560">Oxidoreductase</keyword>
<evidence type="ECO:0000256" key="1">
    <source>
        <dbReference type="ARBA" id="ARBA00009986"/>
    </source>
</evidence>
<feature type="domain" description="Aldehyde dehydrogenase" evidence="8">
    <location>
        <begin position="10"/>
        <end position="444"/>
    </location>
</feature>
<dbReference type="GO" id="GO:0006081">
    <property type="term" value="P:aldehyde metabolic process"/>
    <property type="evidence" value="ECO:0007669"/>
    <property type="project" value="InterPro"/>
</dbReference>
<evidence type="ECO:0000256" key="7">
    <source>
        <dbReference type="RuleBase" id="RU003345"/>
    </source>
</evidence>
<protein>
    <recommendedName>
        <fullName evidence="4">Aldehyde dehydrogenase</fullName>
    </recommendedName>
</protein>
<accession>A0A7X6DC09</accession>
<comment type="similarity">
    <text evidence="1 4 7">Belongs to the aldehyde dehydrogenase family.</text>
</comment>
<comment type="caution">
    <text evidence="9">The sequence shown here is derived from an EMBL/GenBank/DDBJ whole genome shotgun (WGS) entry which is preliminary data.</text>
</comment>
<dbReference type="InterPro" id="IPR012394">
    <property type="entry name" value="Aldehyde_DH_NAD(P)"/>
</dbReference>
<dbReference type="GO" id="GO:0004029">
    <property type="term" value="F:aldehyde dehydrogenase (NAD+) activity"/>
    <property type="evidence" value="ECO:0007669"/>
    <property type="project" value="TreeGrafter"/>
</dbReference>
<sequence length="477" mass="51835">MTHIASPAPDADLQARFQAQRRAFAADSFPDAATRRDRLERIKRLVEENEQRFASAICADFGNRSRHETMIAETFFVLAGISHTRRHLAGWMKKRRVGTSFHSLPGRSWILPQPLGVVGVVSPWNYPLQLALAPAVAALAAGNRVMIKPSEITPRLSQLLAELVGAAFRPDECTVLTGDAELGKAFVRLPFDHLFFTGSTAVGRQVALAAAANLTPVTLELGGKSPAIVDDSADLADSAHKIAAGKLFNAGQTCIAPDYVLVPAGKQQAFADAYAQAVGELYPTLERNPDYTSIVNGRHHARLQTLIDDARAAGARVIEVNPGGEPQEPAARRMRPHLLLQVDSAMAVMREEIFGPLLPVVPYDTAAQALAFVNERPRPLALYWFGRERSRAEQVLRATISGGVTINDVLLHIAQENLPFGGVGDSGIGAYHGEWGFRLFSKEKPVFEQSRLARTAMLRPPFGAKASSVVKALKRLL</sequence>
<evidence type="ECO:0000256" key="6">
    <source>
        <dbReference type="PROSITE-ProRule" id="PRU10007"/>
    </source>
</evidence>
<evidence type="ECO:0000256" key="5">
    <source>
        <dbReference type="PIRSR" id="PIRSR036492-1"/>
    </source>
</evidence>
<dbReference type="InterPro" id="IPR029510">
    <property type="entry name" value="Ald_DH_CS_GLU"/>
</dbReference>
<dbReference type="InterPro" id="IPR015590">
    <property type="entry name" value="Aldehyde_DH_dom"/>
</dbReference>
<keyword evidence="10" id="KW-1185">Reference proteome</keyword>
<reference evidence="9 10" key="1">
    <citation type="journal article" date="2020" name="Nature">
        <title>Bacterial chemolithoautotrophy via manganese oxidation.</title>
        <authorList>
            <person name="Yu H."/>
            <person name="Leadbetter J.R."/>
        </authorList>
    </citation>
    <scope>NUCLEOTIDE SEQUENCE [LARGE SCALE GENOMIC DNA]</scope>
    <source>
        <strain evidence="9 10">RBP-1</strain>
    </source>
</reference>
<dbReference type="Pfam" id="PF00171">
    <property type="entry name" value="Aldedh"/>
    <property type="match status" value="1"/>
</dbReference>
<dbReference type="InterPro" id="IPR016162">
    <property type="entry name" value="Ald_DH_N"/>
</dbReference>
<dbReference type="InterPro" id="IPR016160">
    <property type="entry name" value="Ald_DH_CS_CYS"/>
</dbReference>
<dbReference type="Proteomes" id="UP000521868">
    <property type="component" value="Unassembled WGS sequence"/>
</dbReference>
<evidence type="ECO:0000256" key="3">
    <source>
        <dbReference type="ARBA" id="ARBA00023027"/>
    </source>
</evidence>
<organism evidence="9 10">
    <name type="scientific">Ramlibacter lithotrophicus</name>
    <dbReference type="NCBI Taxonomy" id="2606681"/>
    <lineage>
        <taxon>Bacteria</taxon>
        <taxon>Pseudomonadati</taxon>
        <taxon>Pseudomonadota</taxon>
        <taxon>Betaproteobacteria</taxon>
        <taxon>Burkholderiales</taxon>
        <taxon>Comamonadaceae</taxon>
        <taxon>Ramlibacter</taxon>
    </lineage>
</organism>
<dbReference type="GO" id="GO:0005737">
    <property type="term" value="C:cytoplasm"/>
    <property type="evidence" value="ECO:0007669"/>
    <property type="project" value="TreeGrafter"/>
</dbReference>
<dbReference type="PANTHER" id="PTHR43570">
    <property type="entry name" value="ALDEHYDE DEHYDROGENASE"/>
    <property type="match status" value="1"/>
</dbReference>
<evidence type="ECO:0000313" key="10">
    <source>
        <dbReference type="Proteomes" id="UP000521868"/>
    </source>
</evidence>